<organism evidence="1 2">
    <name type="scientific">Rhizophagus irregularis</name>
    <dbReference type="NCBI Taxonomy" id="588596"/>
    <lineage>
        <taxon>Eukaryota</taxon>
        <taxon>Fungi</taxon>
        <taxon>Fungi incertae sedis</taxon>
        <taxon>Mucoromycota</taxon>
        <taxon>Glomeromycotina</taxon>
        <taxon>Glomeromycetes</taxon>
        <taxon>Glomerales</taxon>
        <taxon>Glomeraceae</taxon>
        <taxon>Rhizophagus</taxon>
    </lineage>
</organism>
<accession>A0A2N1MH80</accession>
<evidence type="ECO:0000313" key="2">
    <source>
        <dbReference type="Proteomes" id="UP000233469"/>
    </source>
</evidence>
<dbReference type="AlphaFoldDB" id="A0A2N1MH80"/>
<dbReference type="VEuPathDB" id="FungiDB:RhiirA1_473280"/>
<sequence>MKDVLHCNADTVSTQALQICNKTSMDPKNYHFWLTDNTIYMVSKTVHIALMNFENAAFEKIDAIKGLSLKEYLYNILNLAFYLHDDYNLSDKDNPLNLKANDIQLNLQIKCLVKFEEVFYEPIYQFLTNYNPIPQIYGSDRLECLLSGNQAHEMPDMTLIQKASCLQMILITNLYESLQTGVKKALDGFIKWMCVWIHLPLSICSLEGNYGLEYASAFLQVFYSYSKSYSLTLQESLYIKYL</sequence>
<dbReference type="VEuPathDB" id="FungiDB:RhiirFUN_007528"/>
<dbReference type="Proteomes" id="UP000233469">
    <property type="component" value="Unassembled WGS sequence"/>
</dbReference>
<protein>
    <submittedName>
        <fullName evidence="1">Uncharacterized protein</fullName>
    </submittedName>
</protein>
<reference evidence="1 2" key="1">
    <citation type="submission" date="2016-04" db="EMBL/GenBank/DDBJ databases">
        <title>Genome analyses suggest a sexual origin of heterokaryosis in a supposedly ancient asexual fungus.</title>
        <authorList>
            <person name="Ropars J."/>
            <person name="Sedzielewska K."/>
            <person name="Noel J."/>
            <person name="Charron P."/>
            <person name="Farinelli L."/>
            <person name="Marton T."/>
            <person name="Kruger M."/>
            <person name="Pelin A."/>
            <person name="Brachmann A."/>
            <person name="Corradi N."/>
        </authorList>
    </citation>
    <scope>NUCLEOTIDE SEQUENCE [LARGE SCALE GENOMIC DNA]</scope>
    <source>
        <strain evidence="1 2">C2</strain>
    </source>
</reference>
<comment type="caution">
    <text evidence="1">The sequence shown here is derived from an EMBL/GenBank/DDBJ whole genome shotgun (WGS) entry which is preliminary data.</text>
</comment>
<dbReference type="EMBL" id="LLXL01002380">
    <property type="protein sequence ID" value="PKK60984.1"/>
    <property type="molecule type" value="Genomic_DNA"/>
</dbReference>
<dbReference type="VEuPathDB" id="FungiDB:FUN_008750"/>
<name>A0A2N1MH80_9GLOM</name>
<proteinExistence type="predicted"/>
<evidence type="ECO:0000313" key="1">
    <source>
        <dbReference type="EMBL" id="PKK60984.1"/>
    </source>
</evidence>
<gene>
    <name evidence="1" type="ORF">RhiirC2_792491</name>
</gene>
<dbReference type="VEuPathDB" id="FungiDB:RhiirFUN_023163"/>
<reference evidence="1 2" key="2">
    <citation type="submission" date="2017-10" db="EMBL/GenBank/DDBJ databases">
        <title>Extensive intraspecific genome diversity in a model arbuscular mycorrhizal fungus.</title>
        <authorList>
            <person name="Chen E.C.H."/>
            <person name="Morin E."/>
            <person name="Baudet D."/>
            <person name="Noel J."/>
            <person name="Ndikumana S."/>
            <person name="Charron P."/>
            <person name="St-Onge C."/>
            <person name="Giorgi J."/>
            <person name="Grigoriev I.V."/>
            <person name="Roux C."/>
            <person name="Martin F.M."/>
            <person name="Corradi N."/>
        </authorList>
    </citation>
    <scope>NUCLEOTIDE SEQUENCE [LARGE SCALE GENOMIC DNA]</scope>
    <source>
        <strain evidence="1 2">C2</strain>
    </source>
</reference>